<dbReference type="EMBL" id="JH598169">
    <property type="status" value="NOT_ANNOTATED_CDS"/>
    <property type="molecule type" value="Genomic_DNA"/>
</dbReference>
<dbReference type="VEuPathDB" id="FungiDB:HpaG804512"/>
<name>M4BDZ4_HYAAE</name>
<protein>
    <submittedName>
        <fullName evidence="1">Uncharacterized protein</fullName>
    </submittedName>
</protein>
<proteinExistence type="predicted"/>
<dbReference type="InParanoid" id="M4BDZ4"/>
<dbReference type="HOGENOM" id="CLU_1091744_0_0_1"/>
<organism evidence="1 2">
    <name type="scientific">Hyaloperonospora arabidopsidis (strain Emoy2)</name>
    <name type="common">Downy mildew agent</name>
    <name type="synonym">Peronospora arabidopsidis</name>
    <dbReference type="NCBI Taxonomy" id="559515"/>
    <lineage>
        <taxon>Eukaryota</taxon>
        <taxon>Sar</taxon>
        <taxon>Stramenopiles</taxon>
        <taxon>Oomycota</taxon>
        <taxon>Peronosporomycetes</taxon>
        <taxon>Peronosporales</taxon>
        <taxon>Peronosporaceae</taxon>
        <taxon>Hyaloperonospora</taxon>
    </lineage>
</organism>
<dbReference type="Pfam" id="PF04827">
    <property type="entry name" value="Plant_tran"/>
    <property type="match status" value="1"/>
</dbReference>
<keyword evidence="2" id="KW-1185">Reference proteome</keyword>
<reference evidence="2" key="1">
    <citation type="journal article" date="2010" name="Science">
        <title>Signatures of adaptation to obligate biotrophy in the Hyaloperonospora arabidopsidis genome.</title>
        <authorList>
            <person name="Baxter L."/>
            <person name="Tripathy S."/>
            <person name="Ishaque N."/>
            <person name="Boot N."/>
            <person name="Cabral A."/>
            <person name="Kemen E."/>
            <person name="Thines M."/>
            <person name="Ah-Fong A."/>
            <person name="Anderson R."/>
            <person name="Badejoko W."/>
            <person name="Bittner-Eddy P."/>
            <person name="Boore J.L."/>
            <person name="Chibucos M.C."/>
            <person name="Coates M."/>
            <person name="Dehal P."/>
            <person name="Delehaunty K."/>
            <person name="Dong S."/>
            <person name="Downton P."/>
            <person name="Dumas B."/>
            <person name="Fabro G."/>
            <person name="Fronick C."/>
            <person name="Fuerstenberg S.I."/>
            <person name="Fulton L."/>
            <person name="Gaulin E."/>
            <person name="Govers F."/>
            <person name="Hughes L."/>
            <person name="Humphray S."/>
            <person name="Jiang R.H."/>
            <person name="Judelson H."/>
            <person name="Kamoun S."/>
            <person name="Kyung K."/>
            <person name="Meijer H."/>
            <person name="Minx P."/>
            <person name="Morris P."/>
            <person name="Nelson J."/>
            <person name="Phuntumart V."/>
            <person name="Qutob D."/>
            <person name="Rehmany A."/>
            <person name="Rougon-Cardoso A."/>
            <person name="Ryden P."/>
            <person name="Torto-Alalibo T."/>
            <person name="Studholme D."/>
            <person name="Wang Y."/>
            <person name="Win J."/>
            <person name="Wood J."/>
            <person name="Clifton S.W."/>
            <person name="Rogers J."/>
            <person name="Van den Ackerveken G."/>
            <person name="Jones J.D."/>
            <person name="McDowell J.M."/>
            <person name="Beynon J."/>
            <person name="Tyler B.M."/>
        </authorList>
    </citation>
    <scope>NUCLEOTIDE SEQUENCE [LARGE SCALE GENOMIC DNA]</scope>
    <source>
        <strain evidence="2">Emoy2</strain>
    </source>
</reference>
<dbReference type="InterPro" id="IPR006912">
    <property type="entry name" value="Harbinger_derived_prot"/>
</dbReference>
<dbReference type="PANTHER" id="PTHR47150">
    <property type="entry name" value="OS12G0169200 PROTEIN"/>
    <property type="match status" value="1"/>
</dbReference>
<dbReference type="STRING" id="559515.M4BDZ4"/>
<sequence>MEHSQESSDDDLYLFDDDDNVFLSAVAQQQCIFFVQAAERSADARLGGSTQGRLVNKDRNRVQGHERLMKDYFVENPIYNAVDFRRRRSTATLRESQTRPGRWASRCYRSAPRQCVSWPTASRQICLSDSTGRKGLRRFVAAIVQAFGEHYLRQPNAQDVQRLLAENGARGLPGKLDSLDCIHWFWKNAPLHGLASTLARNGSLRSSSKPSPRRTFTSGMPFLACWEYTMTLMFWIARRCSRIFAATERRQSILY</sequence>
<evidence type="ECO:0000313" key="2">
    <source>
        <dbReference type="Proteomes" id="UP000011713"/>
    </source>
</evidence>
<dbReference type="PANTHER" id="PTHR47150:SF5">
    <property type="entry name" value="OS07G0546750 PROTEIN"/>
    <property type="match status" value="1"/>
</dbReference>
<reference evidence="1" key="2">
    <citation type="submission" date="2015-06" db="UniProtKB">
        <authorList>
            <consortium name="EnsemblProtists"/>
        </authorList>
    </citation>
    <scope>IDENTIFICATION</scope>
    <source>
        <strain evidence="1">Emoy2</strain>
    </source>
</reference>
<evidence type="ECO:0000313" key="1">
    <source>
        <dbReference type="EnsemblProtists" id="HpaP804512"/>
    </source>
</evidence>
<dbReference type="EnsemblProtists" id="HpaT804512">
    <property type="protein sequence ID" value="HpaP804512"/>
    <property type="gene ID" value="HpaG804512"/>
</dbReference>
<dbReference type="AlphaFoldDB" id="M4BDZ4"/>
<dbReference type="OMA" id="HEPIMIL"/>
<accession>M4BDZ4</accession>
<dbReference type="eggNOG" id="ENOG502RGHJ">
    <property type="taxonomic scope" value="Eukaryota"/>
</dbReference>
<dbReference type="Proteomes" id="UP000011713">
    <property type="component" value="Unassembled WGS sequence"/>
</dbReference>